<dbReference type="CDD" id="cd02522">
    <property type="entry name" value="GT_2_like_a"/>
    <property type="match status" value="1"/>
</dbReference>
<evidence type="ECO:0000256" key="4">
    <source>
        <dbReference type="ARBA" id="ARBA00022679"/>
    </source>
</evidence>
<keyword evidence="2" id="KW-1003">Cell membrane</keyword>
<evidence type="ECO:0000256" key="1">
    <source>
        <dbReference type="ARBA" id="ARBA00004236"/>
    </source>
</evidence>
<dbReference type="Pfam" id="PF00535">
    <property type="entry name" value="Glycos_transf_2"/>
    <property type="match status" value="1"/>
</dbReference>
<evidence type="ECO:0000256" key="5">
    <source>
        <dbReference type="ARBA" id="ARBA00023136"/>
    </source>
</evidence>
<feature type="domain" description="Glycosyltransferase 2-like" evidence="6">
    <location>
        <begin position="3"/>
        <end position="109"/>
    </location>
</feature>
<dbReference type="InterPro" id="IPR026461">
    <property type="entry name" value="Trfase_2_rSAM/seldom_assoc"/>
</dbReference>
<dbReference type="AlphaFoldDB" id="A0A1H4A1B2"/>
<keyword evidence="3" id="KW-0328">Glycosyltransferase</keyword>
<protein>
    <recommendedName>
        <fullName evidence="6">Glycosyltransferase 2-like domain-containing protein</fullName>
    </recommendedName>
</protein>
<keyword evidence="5" id="KW-0472">Membrane</keyword>
<reference evidence="7 8" key="1">
    <citation type="submission" date="2016-10" db="EMBL/GenBank/DDBJ databases">
        <authorList>
            <person name="de Groot N.N."/>
        </authorList>
    </citation>
    <scope>NUCLEOTIDE SEQUENCE [LARGE SCALE GENOMIC DNA]</scope>
    <source>
        <strain evidence="7 8">DSM 15345</strain>
    </source>
</reference>
<proteinExistence type="predicted"/>
<dbReference type="SUPFAM" id="SSF53448">
    <property type="entry name" value="Nucleotide-diphospho-sugar transferases"/>
    <property type="match status" value="1"/>
</dbReference>
<evidence type="ECO:0000259" key="6">
    <source>
        <dbReference type="Pfam" id="PF00535"/>
    </source>
</evidence>
<name>A0A1H4A1B2_9RHOB</name>
<dbReference type="InterPro" id="IPR001173">
    <property type="entry name" value="Glyco_trans_2-like"/>
</dbReference>
<dbReference type="PANTHER" id="PTHR43646:SF2">
    <property type="entry name" value="GLYCOSYLTRANSFERASE 2-LIKE DOMAIN-CONTAINING PROTEIN"/>
    <property type="match status" value="1"/>
</dbReference>
<evidence type="ECO:0000313" key="7">
    <source>
        <dbReference type="EMBL" id="SEA29401.1"/>
    </source>
</evidence>
<dbReference type="RefSeq" id="WP_245730967.1">
    <property type="nucleotide sequence ID" value="NZ_FNQM01000004.1"/>
</dbReference>
<keyword evidence="4" id="KW-0808">Transferase</keyword>
<dbReference type="EMBL" id="FNQM01000004">
    <property type="protein sequence ID" value="SEA29401.1"/>
    <property type="molecule type" value="Genomic_DNA"/>
</dbReference>
<dbReference type="Gene3D" id="3.90.550.10">
    <property type="entry name" value="Spore Coat Polysaccharide Biosynthesis Protein SpsA, Chain A"/>
    <property type="match status" value="1"/>
</dbReference>
<gene>
    <name evidence="7" type="ORF">SAMN05444370_10412</name>
</gene>
<organism evidence="7 8">
    <name type="scientific">Rubrimonas cliftonensis</name>
    <dbReference type="NCBI Taxonomy" id="89524"/>
    <lineage>
        <taxon>Bacteria</taxon>
        <taxon>Pseudomonadati</taxon>
        <taxon>Pseudomonadota</taxon>
        <taxon>Alphaproteobacteria</taxon>
        <taxon>Rhodobacterales</taxon>
        <taxon>Paracoccaceae</taxon>
        <taxon>Rubrimonas</taxon>
    </lineage>
</organism>
<dbReference type="GO" id="GO:0005886">
    <property type="term" value="C:plasma membrane"/>
    <property type="evidence" value="ECO:0007669"/>
    <property type="project" value="UniProtKB-SubCell"/>
</dbReference>
<accession>A0A1H4A1B2</accession>
<evidence type="ECO:0000313" key="8">
    <source>
        <dbReference type="Proteomes" id="UP000198703"/>
    </source>
</evidence>
<dbReference type="GO" id="GO:0016757">
    <property type="term" value="F:glycosyltransferase activity"/>
    <property type="evidence" value="ECO:0007669"/>
    <property type="project" value="UniProtKB-KW"/>
</dbReference>
<dbReference type="Proteomes" id="UP000198703">
    <property type="component" value="Unassembled WGS sequence"/>
</dbReference>
<dbReference type="NCBIfam" id="TIGR04283">
    <property type="entry name" value="glyco_like_mftF"/>
    <property type="match status" value="1"/>
</dbReference>
<comment type="subcellular location">
    <subcellularLocation>
        <location evidence="1">Cell membrane</location>
    </subcellularLocation>
</comment>
<evidence type="ECO:0000256" key="2">
    <source>
        <dbReference type="ARBA" id="ARBA00022475"/>
    </source>
</evidence>
<dbReference type="InterPro" id="IPR029044">
    <property type="entry name" value="Nucleotide-diphossugar_trans"/>
</dbReference>
<sequence>MISIVIPTLNAAPTLGPTLGALGPGVADGVIREVIFADGGSTDDTADIAEGVGARLVAAPRGRGTQLAAGAEAARGDWLLFLHADTRLSPDWPAAMRSHVATRPDAAGWARLRFDAAGAAPSFVAGWANLRARRLALPYGDQALLISAALYRAVGGHPPAPLMEDVALARALGRRRLAPLACTAETSATRYETEGWAARGARNLLCLSLYSLGVPPQRIQRLYERSDRR</sequence>
<evidence type="ECO:0000256" key="3">
    <source>
        <dbReference type="ARBA" id="ARBA00022676"/>
    </source>
</evidence>
<dbReference type="STRING" id="89524.SAMN05444370_10412"/>
<dbReference type="PANTHER" id="PTHR43646">
    <property type="entry name" value="GLYCOSYLTRANSFERASE"/>
    <property type="match status" value="1"/>
</dbReference>
<keyword evidence="8" id="KW-1185">Reference proteome</keyword>